<protein>
    <submittedName>
        <fullName evidence="5">Pectin methylesterase-like acyl-CoA thioesterase</fullName>
    </submittedName>
</protein>
<comment type="similarity">
    <text evidence="1">Belongs to the pectinesterase family.</text>
</comment>
<dbReference type="PANTHER" id="PTHR31321:SF57">
    <property type="entry name" value="PECTINESTERASE 53-RELATED"/>
    <property type="match status" value="1"/>
</dbReference>
<evidence type="ECO:0000256" key="1">
    <source>
        <dbReference type="ARBA" id="ARBA00008891"/>
    </source>
</evidence>
<dbReference type="OrthoDB" id="9804661at2"/>
<dbReference type="InterPro" id="IPR000070">
    <property type="entry name" value="Pectinesterase_cat"/>
</dbReference>
<accession>A0A2T0U427</accession>
<keyword evidence="3" id="KW-0063">Aspartyl esterase</keyword>
<evidence type="ECO:0000256" key="3">
    <source>
        <dbReference type="ARBA" id="ARBA00023085"/>
    </source>
</evidence>
<name>A0A2T0U427_9SPHI</name>
<sequence>MHFKTDQVINLNSDNASAKGRPVLPGNHWTKTKPMRNVRSVLLVLLGLAACVQVKAQKVITTFPANLSREVNPDTRLILTFPGNFKLHNKGQIRIYDASNDELVDMLDMSIPPGPRNTRTPAPYDSMVYNSYGDKMYSVKEPDTSSAHIYQKNYIGGNLESDAFHFYPVIVRGNSAIICPHNNKLKYNKVYYVRIGPDVFSSDEGTFNGFKGKKDWVFTTKVQAPSLVAESYVVSADGQGDFSTVQAAVDFIPEVNPKRKIIRIKNGVYDEIVYFRNKENITFAGEDREKVIVNYANNGVFNTRLMSADPALSKGSHSLRAVFAVHNSNGIHLSNLTLRSLGEKPAQAEALLVIGKKIIVNNVNIEGSGDALQATGTIYVKDSKIQGFGDNVLGYGAVFFDKCDFVSTFGPHLWVRNTQANHGNVLLNCTLRTIGDVETTIARAPNSNGFSYPFVEAVLIDCKLEGIVPEGWGKVADVTKDIRYWEYNSTTLDGKPVDISKRHPASRQLDLEKDAKLIENYRNPAYILDGWMPDIPQSLSQYLRK</sequence>
<dbReference type="EMBL" id="PVTH01000005">
    <property type="protein sequence ID" value="PRY52660.1"/>
    <property type="molecule type" value="Genomic_DNA"/>
</dbReference>
<feature type="domain" description="Pectinesterase catalytic" evidence="4">
    <location>
        <begin position="233"/>
        <end position="490"/>
    </location>
</feature>
<gene>
    <name evidence="5" type="ORF">B0I27_105126</name>
</gene>
<keyword evidence="2" id="KW-0378">Hydrolase</keyword>
<dbReference type="SUPFAM" id="SSF51126">
    <property type="entry name" value="Pectin lyase-like"/>
    <property type="match status" value="1"/>
</dbReference>
<keyword evidence="6" id="KW-1185">Reference proteome</keyword>
<evidence type="ECO:0000259" key="4">
    <source>
        <dbReference type="Pfam" id="PF01095"/>
    </source>
</evidence>
<evidence type="ECO:0000313" key="6">
    <source>
        <dbReference type="Proteomes" id="UP000238034"/>
    </source>
</evidence>
<dbReference type="GO" id="GO:0009279">
    <property type="term" value="C:cell outer membrane"/>
    <property type="evidence" value="ECO:0007669"/>
    <property type="project" value="TreeGrafter"/>
</dbReference>
<reference evidence="5 6" key="1">
    <citation type="submission" date="2018-03" db="EMBL/GenBank/DDBJ databases">
        <title>Genomic Encyclopedia of Type Strains, Phase III (KMG-III): the genomes of soil and plant-associated and newly described type strains.</title>
        <authorList>
            <person name="Whitman W."/>
        </authorList>
    </citation>
    <scope>NUCLEOTIDE SEQUENCE [LARGE SCALE GENOMIC DNA]</scope>
    <source>
        <strain evidence="5 6">CGMCC 1.9313</strain>
    </source>
</reference>
<dbReference type="Proteomes" id="UP000238034">
    <property type="component" value="Unassembled WGS sequence"/>
</dbReference>
<evidence type="ECO:0000256" key="2">
    <source>
        <dbReference type="ARBA" id="ARBA00022801"/>
    </source>
</evidence>
<dbReference type="GO" id="GO:0030599">
    <property type="term" value="F:pectinesterase activity"/>
    <property type="evidence" value="ECO:0007669"/>
    <property type="project" value="InterPro"/>
</dbReference>
<comment type="caution">
    <text evidence="5">The sequence shown here is derived from an EMBL/GenBank/DDBJ whole genome shotgun (WGS) entry which is preliminary data.</text>
</comment>
<dbReference type="AlphaFoldDB" id="A0A2T0U427"/>
<dbReference type="InterPro" id="IPR011050">
    <property type="entry name" value="Pectin_lyase_fold/virulence"/>
</dbReference>
<dbReference type="Gene3D" id="2.160.20.10">
    <property type="entry name" value="Single-stranded right-handed beta-helix, Pectin lyase-like"/>
    <property type="match status" value="1"/>
</dbReference>
<evidence type="ECO:0000313" key="5">
    <source>
        <dbReference type="EMBL" id="PRY52660.1"/>
    </source>
</evidence>
<dbReference type="PANTHER" id="PTHR31321">
    <property type="entry name" value="ACYL-COA THIOESTER HYDROLASE YBHC-RELATED"/>
    <property type="match status" value="1"/>
</dbReference>
<organism evidence="5 6">
    <name type="scientific">Arcticibacter pallidicorallinus</name>
    <dbReference type="NCBI Taxonomy" id="1259464"/>
    <lineage>
        <taxon>Bacteria</taxon>
        <taxon>Pseudomonadati</taxon>
        <taxon>Bacteroidota</taxon>
        <taxon>Sphingobacteriia</taxon>
        <taxon>Sphingobacteriales</taxon>
        <taxon>Sphingobacteriaceae</taxon>
        <taxon>Arcticibacter</taxon>
    </lineage>
</organism>
<dbReference type="GO" id="GO:0042545">
    <property type="term" value="P:cell wall modification"/>
    <property type="evidence" value="ECO:0007669"/>
    <property type="project" value="InterPro"/>
</dbReference>
<proteinExistence type="inferred from homology"/>
<dbReference type="InterPro" id="IPR012334">
    <property type="entry name" value="Pectin_lyas_fold"/>
</dbReference>
<dbReference type="Pfam" id="PF01095">
    <property type="entry name" value="Pectinesterase"/>
    <property type="match status" value="1"/>
</dbReference>